<accession>A0A2T9YS27</accession>
<dbReference type="AlphaFoldDB" id="A0A2T9YS27"/>
<feature type="compositionally biased region" description="Polar residues" evidence="1">
    <location>
        <begin position="1"/>
        <end position="13"/>
    </location>
</feature>
<sequence>MPDSKGSINSSKLLDTGPEKNPEENGQKLNVLEIKQEKNEKTDKEATVTATASNKNNVSGSSGAGSTLDIPTINSHIQPQQTN</sequence>
<organism evidence="2 3">
    <name type="scientific">Furculomyces boomerangus</name>
    <dbReference type="NCBI Taxonomy" id="61424"/>
    <lineage>
        <taxon>Eukaryota</taxon>
        <taxon>Fungi</taxon>
        <taxon>Fungi incertae sedis</taxon>
        <taxon>Zoopagomycota</taxon>
        <taxon>Kickxellomycotina</taxon>
        <taxon>Harpellomycetes</taxon>
        <taxon>Harpellales</taxon>
        <taxon>Harpellaceae</taxon>
        <taxon>Furculomyces</taxon>
    </lineage>
</organism>
<name>A0A2T9YS27_9FUNG</name>
<dbReference type="EMBL" id="MBFT01000204">
    <property type="protein sequence ID" value="PVU95116.1"/>
    <property type="molecule type" value="Genomic_DNA"/>
</dbReference>
<protein>
    <submittedName>
        <fullName evidence="2">Uncharacterized protein</fullName>
    </submittedName>
</protein>
<evidence type="ECO:0000256" key="1">
    <source>
        <dbReference type="SAM" id="MobiDB-lite"/>
    </source>
</evidence>
<feature type="compositionally biased region" description="Basic and acidic residues" evidence="1">
    <location>
        <begin position="34"/>
        <end position="46"/>
    </location>
</feature>
<gene>
    <name evidence="2" type="ORF">BB559_002833</name>
</gene>
<feature type="non-terminal residue" evidence="2">
    <location>
        <position position="83"/>
    </location>
</feature>
<feature type="compositionally biased region" description="Polar residues" evidence="1">
    <location>
        <begin position="72"/>
        <end position="83"/>
    </location>
</feature>
<proteinExistence type="predicted"/>
<evidence type="ECO:0000313" key="3">
    <source>
        <dbReference type="Proteomes" id="UP000245699"/>
    </source>
</evidence>
<feature type="compositionally biased region" description="Basic and acidic residues" evidence="1">
    <location>
        <begin position="17"/>
        <end position="26"/>
    </location>
</feature>
<feature type="compositionally biased region" description="Polar residues" evidence="1">
    <location>
        <begin position="48"/>
        <end position="65"/>
    </location>
</feature>
<keyword evidence="3" id="KW-1185">Reference proteome</keyword>
<evidence type="ECO:0000313" key="2">
    <source>
        <dbReference type="EMBL" id="PVU95116.1"/>
    </source>
</evidence>
<dbReference type="Proteomes" id="UP000245699">
    <property type="component" value="Unassembled WGS sequence"/>
</dbReference>
<reference evidence="2 3" key="1">
    <citation type="journal article" date="2018" name="MBio">
        <title>Comparative Genomics Reveals the Core Gene Toolbox for the Fungus-Insect Symbiosis.</title>
        <authorList>
            <person name="Wang Y."/>
            <person name="Stata M."/>
            <person name="Wang W."/>
            <person name="Stajich J.E."/>
            <person name="White M.M."/>
            <person name="Moncalvo J.M."/>
        </authorList>
    </citation>
    <scope>NUCLEOTIDE SEQUENCE [LARGE SCALE GENOMIC DNA]</scope>
    <source>
        <strain evidence="2 3">AUS-77-4</strain>
    </source>
</reference>
<feature type="region of interest" description="Disordered" evidence="1">
    <location>
        <begin position="1"/>
        <end position="83"/>
    </location>
</feature>
<comment type="caution">
    <text evidence="2">The sequence shown here is derived from an EMBL/GenBank/DDBJ whole genome shotgun (WGS) entry which is preliminary data.</text>
</comment>